<dbReference type="PANTHER" id="PTHR11161">
    <property type="entry name" value="O-ACYLTRANSFERASE"/>
    <property type="match status" value="1"/>
</dbReference>
<sequence>MLYINNIYRRPQCLTISWYLASDTQMYVFSPLFLVPFIFSPLLGVLAVLVGLLLSISLTYYNVFTFDLPVTFMLARQSGNDLLLHRFMLYLYEAFYIRIIPFLGFVIAMWVAAVAISLSALLTPYHYQRGAYWTRFQRATYFAFGRLGWSLSIGWLIIAINRGYGGKKT</sequence>
<evidence type="ECO:0000313" key="2">
    <source>
        <dbReference type="EMBL" id="EPB72540.1"/>
    </source>
</evidence>
<proteinExistence type="predicted"/>
<evidence type="ECO:0000256" key="1">
    <source>
        <dbReference type="SAM" id="Phobius"/>
    </source>
</evidence>
<evidence type="ECO:0000313" key="3">
    <source>
        <dbReference type="Proteomes" id="UP000054495"/>
    </source>
</evidence>
<dbReference type="EMBL" id="KE125039">
    <property type="protein sequence ID" value="EPB72540.1"/>
    <property type="molecule type" value="Genomic_DNA"/>
</dbReference>
<feature type="transmembrane region" description="Helical" evidence="1">
    <location>
        <begin position="32"/>
        <end position="52"/>
    </location>
</feature>
<feature type="transmembrane region" description="Helical" evidence="1">
    <location>
        <begin position="95"/>
        <end position="121"/>
    </location>
</feature>
<gene>
    <name evidence="2" type="ORF">ANCCEY_08376</name>
</gene>
<keyword evidence="3" id="KW-1185">Reference proteome</keyword>
<feature type="transmembrane region" description="Helical" evidence="1">
    <location>
        <begin position="141"/>
        <end position="160"/>
    </location>
</feature>
<keyword evidence="1" id="KW-1133">Transmembrane helix</keyword>
<protein>
    <submittedName>
        <fullName evidence="2">Uncharacterized protein</fullName>
    </submittedName>
</protein>
<name>A0A0D6LKG0_9BILA</name>
<dbReference type="PANTHER" id="PTHR11161:SF0">
    <property type="entry name" value="O-ACYLTRANSFERASE LIKE PROTEIN"/>
    <property type="match status" value="1"/>
</dbReference>
<dbReference type="Proteomes" id="UP000054495">
    <property type="component" value="Unassembled WGS sequence"/>
</dbReference>
<accession>A0A0D6LKG0</accession>
<organism evidence="2 3">
    <name type="scientific">Ancylostoma ceylanicum</name>
    <dbReference type="NCBI Taxonomy" id="53326"/>
    <lineage>
        <taxon>Eukaryota</taxon>
        <taxon>Metazoa</taxon>
        <taxon>Ecdysozoa</taxon>
        <taxon>Nematoda</taxon>
        <taxon>Chromadorea</taxon>
        <taxon>Rhabditida</taxon>
        <taxon>Rhabditina</taxon>
        <taxon>Rhabditomorpha</taxon>
        <taxon>Strongyloidea</taxon>
        <taxon>Ancylostomatidae</taxon>
        <taxon>Ancylostomatinae</taxon>
        <taxon>Ancylostoma</taxon>
    </lineage>
</organism>
<dbReference type="InterPro" id="IPR052728">
    <property type="entry name" value="O2_lipid_transport_reg"/>
</dbReference>
<keyword evidence="1" id="KW-0812">Transmembrane</keyword>
<reference evidence="2 3" key="1">
    <citation type="submission" date="2013-05" db="EMBL/GenBank/DDBJ databases">
        <title>Draft genome of the parasitic nematode Anyclostoma ceylanicum.</title>
        <authorList>
            <person name="Mitreva M."/>
        </authorList>
    </citation>
    <scope>NUCLEOTIDE SEQUENCE [LARGE SCALE GENOMIC DNA]</scope>
</reference>
<dbReference type="AlphaFoldDB" id="A0A0D6LKG0"/>
<keyword evidence="1" id="KW-0472">Membrane</keyword>